<feature type="region of interest" description="Disordered" evidence="8">
    <location>
        <begin position="334"/>
        <end position="523"/>
    </location>
</feature>
<dbReference type="GO" id="GO:0046969">
    <property type="term" value="F:histone H3K9 deacetylase activity, NAD-dependent"/>
    <property type="evidence" value="ECO:0007669"/>
    <property type="project" value="TreeGrafter"/>
</dbReference>
<dbReference type="GO" id="GO:0070403">
    <property type="term" value="F:NAD+ binding"/>
    <property type="evidence" value="ECO:0007669"/>
    <property type="project" value="InterPro"/>
</dbReference>
<evidence type="ECO:0000256" key="6">
    <source>
        <dbReference type="ARBA" id="ARBA00038170"/>
    </source>
</evidence>
<feature type="binding site" evidence="7">
    <location>
        <position position="144"/>
    </location>
    <ligand>
        <name>Zn(2+)</name>
        <dbReference type="ChEBI" id="CHEBI:29105"/>
    </ligand>
</feature>
<feature type="domain" description="Deacetylase sirtuin-type" evidence="9">
    <location>
        <begin position="27"/>
        <end position="271"/>
    </location>
</feature>
<dbReference type="InterPro" id="IPR029035">
    <property type="entry name" value="DHS-like_NAD/FAD-binding_dom"/>
</dbReference>
<dbReference type="PROSITE" id="PS50305">
    <property type="entry name" value="SIRTUIN"/>
    <property type="match status" value="1"/>
</dbReference>
<dbReference type="EMBL" id="GDRN01081144">
    <property type="protein sequence ID" value="JAI62065.1"/>
    <property type="molecule type" value="Transcribed_RNA"/>
</dbReference>
<dbReference type="InterPro" id="IPR026590">
    <property type="entry name" value="Ssirtuin_cat_dom"/>
</dbReference>
<proteinExistence type="inferred from homology"/>
<dbReference type="SUPFAM" id="SSF52467">
    <property type="entry name" value="DHS-like NAD/FAD-binding domain"/>
    <property type="match status" value="1"/>
</dbReference>
<dbReference type="EC" id="2.3.1.286" evidence="1"/>
<feature type="compositionally biased region" description="Basic and acidic residues" evidence="8">
    <location>
        <begin position="334"/>
        <end position="357"/>
    </location>
</feature>
<dbReference type="AlphaFoldDB" id="A0A0P4W8L8"/>
<protein>
    <recommendedName>
        <fullName evidence="1">protein acetyllysine N-acetyltransferase</fullName>
        <ecNumber evidence="1">2.3.1.286</ecNumber>
    </recommendedName>
</protein>
<evidence type="ECO:0000256" key="2">
    <source>
        <dbReference type="ARBA" id="ARBA00022679"/>
    </source>
</evidence>
<keyword evidence="3 7" id="KW-0479">Metal-binding</keyword>
<dbReference type="InterPro" id="IPR003000">
    <property type="entry name" value="Sirtuin"/>
</dbReference>
<sequence length="523" mass="58629">MACSYADGLSKYENKGKLGLPEKFDTAEEVERKVQILAGWMRESKHTVIHTGAGISTAAGIPDFRGPNGVWTLEKEGLKPDVNISWDDARPTLTHMAIVSLEQRGYVQYVVTQNIDGLHLRSGLQRQKLAELHGDMFVDKCNLCQRQFVRSSAATTVGQKSEGKACPAKRGNGRRCRGKLHDNILDWEDGLPDADLDLAISHSCVADLSLCLGTTLQIVPSGNIPVDTKKRGGRLVICNLQPTKQDRHADLIINTYVDILMKRLLELLDVPLLPYSAEDDPLKISQLLLQSSIAESSGNGVFEPIEWTIPEEWVKDKDLAERVKSRKVIRKRPGVKDEVQGRKKVKTESGHVQREENDKEEDELDLCHKNGEVLKEKSDRNEEEDEEELIGETCVIEDAEERETGKTEQEEGNAVIKSERENGIKTESEIKNEEEHKLEMSEVKVKTEEIVKKEESDNTIKSEREDLIKTENEIQEKNEKSERNEVYTNGNSTPSAVQEEGDSEPGVTGPENRSSDIQNDLAT</sequence>
<evidence type="ECO:0000256" key="7">
    <source>
        <dbReference type="PROSITE-ProRule" id="PRU00236"/>
    </source>
</evidence>
<feature type="compositionally biased region" description="Acidic residues" evidence="8">
    <location>
        <begin position="381"/>
        <end position="401"/>
    </location>
</feature>
<dbReference type="PANTHER" id="PTHR11085:SF12">
    <property type="entry name" value="NAD-DEPENDENT PROTEIN DEACYLASE SIRTUIN-6"/>
    <property type="match status" value="1"/>
</dbReference>
<dbReference type="GO" id="GO:0005634">
    <property type="term" value="C:nucleus"/>
    <property type="evidence" value="ECO:0007669"/>
    <property type="project" value="TreeGrafter"/>
</dbReference>
<feature type="compositionally biased region" description="Polar residues" evidence="8">
    <location>
        <begin position="511"/>
        <end position="523"/>
    </location>
</feature>
<evidence type="ECO:0000256" key="1">
    <source>
        <dbReference type="ARBA" id="ARBA00012928"/>
    </source>
</evidence>
<feature type="binding site" evidence="7">
    <location>
        <position position="141"/>
    </location>
    <ligand>
        <name>Zn(2+)</name>
        <dbReference type="ChEBI" id="CHEBI:29105"/>
    </ligand>
</feature>
<feature type="binding site" evidence="7">
    <location>
        <position position="176"/>
    </location>
    <ligand>
        <name>Zn(2+)</name>
        <dbReference type="ChEBI" id="CHEBI:29105"/>
    </ligand>
</feature>
<feature type="binding site" evidence="7">
    <location>
        <position position="166"/>
    </location>
    <ligand>
        <name>Zn(2+)</name>
        <dbReference type="ChEBI" id="CHEBI:29105"/>
    </ligand>
</feature>
<evidence type="ECO:0000256" key="3">
    <source>
        <dbReference type="ARBA" id="ARBA00022723"/>
    </source>
</evidence>
<evidence type="ECO:0000256" key="4">
    <source>
        <dbReference type="ARBA" id="ARBA00022833"/>
    </source>
</evidence>
<organism evidence="10">
    <name type="scientific">Scylla olivacea</name>
    <name type="common">Orange mud crab</name>
    <name type="synonym">Cancer olivacea</name>
    <dbReference type="NCBI Taxonomy" id="85551"/>
    <lineage>
        <taxon>Eukaryota</taxon>
        <taxon>Metazoa</taxon>
        <taxon>Ecdysozoa</taxon>
        <taxon>Arthropoda</taxon>
        <taxon>Crustacea</taxon>
        <taxon>Multicrustacea</taxon>
        <taxon>Malacostraca</taxon>
        <taxon>Eumalacostraca</taxon>
        <taxon>Eucarida</taxon>
        <taxon>Decapoda</taxon>
        <taxon>Pleocyemata</taxon>
        <taxon>Brachyura</taxon>
        <taxon>Eubrachyura</taxon>
        <taxon>Portunoidea</taxon>
        <taxon>Portunidae</taxon>
        <taxon>Portuninae</taxon>
        <taxon>Scylla</taxon>
    </lineage>
</organism>
<keyword evidence="2" id="KW-0808">Transferase</keyword>
<evidence type="ECO:0000259" key="9">
    <source>
        <dbReference type="PROSITE" id="PS50305"/>
    </source>
</evidence>
<feature type="compositionally biased region" description="Basic and acidic residues" evidence="8">
    <location>
        <begin position="417"/>
        <end position="485"/>
    </location>
</feature>
<dbReference type="Pfam" id="PF02146">
    <property type="entry name" value="SIR2"/>
    <property type="match status" value="1"/>
</dbReference>
<keyword evidence="5" id="KW-0520">NAD</keyword>
<feature type="compositionally biased region" description="Basic and acidic residues" evidence="8">
    <location>
        <begin position="365"/>
        <end position="380"/>
    </location>
</feature>
<dbReference type="GO" id="GO:0046872">
    <property type="term" value="F:metal ion binding"/>
    <property type="evidence" value="ECO:0007669"/>
    <property type="project" value="UniProtKB-KW"/>
</dbReference>
<comment type="similarity">
    <text evidence="6">Belongs to the sirtuin family. Class IV subfamily.</text>
</comment>
<dbReference type="FunFam" id="3.40.50.1220:FF:000038">
    <property type="entry name" value="NAD-dependent protein deacetylase sirtuin-6 isoform X2"/>
    <property type="match status" value="1"/>
</dbReference>
<dbReference type="PANTHER" id="PTHR11085">
    <property type="entry name" value="NAD-DEPENDENT PROTEIN DEACYLASE SIRTUIN-5, MITOCHONDRIAL-RELATED"/>
    <property type="match status" value="1"/>
</dbReference>
<accession>A0A0P4W8L8</accession>
<dbReference type="Gene3D" id="2.20.28.200">
    <property type="match status" value="1"/>
</dbReference>
<dbReference type="GO" id="GO:0003714">
    <property type="term" value="F:transcription corepressor activity"/>
    <property type="evidence" value="ECO:0007669"/>
    <property type="project" value="TreeGrafter"/>
</dbReference>
<dbReference type="InterPro" id="IPR050134">
    <property type="entry name" value="NAD-dep_sirtuin_deacylases"/>
</dbReference>
<evidence type="ECO:0000256" key="8">
    <source>
        <dbReference type="SAM" id="MobiDB-lite"/>
    </source>
</evidence>
<evidence type="ECO:0000313" key="10">
    <source>
        <dbReference type="EMBL" id="JAI62065.1"/>
    </source>
</evidence>
<dbReference type="CDD" id="cd01410">
    <property type="entry name" value="SIRT7"/>
    <property type="match status" value="1"/>
</dbReference>
<name>A0A0P4W8L8_SCYOL</name>
<dbReference type="GO" id="GO:0000122">
    <property type="term" value="P:negative regulation of transcription by RNA polymerase II"/>
    <property type="evidence" value="ECO:0007669"/>
    <property type="project" value="TreeGrafter"/>
</dbReference>
<reference evidence="10" key="1">
    <citation type="submission" date="2015-09" db="EMBL/GenBank/DDBJ databases">
        <title>Scylla olivacea transcriptome.</title>
        <authorList>
            <person name="Ikhwanuddin M."/>
        </authorList>
    </citation>
    <scope>NUCLEOTIDE SEQUENCE</scope>
</reference>
<feature type="compositionally biased region" description="Polar residues" evidence="8">
    <location>
        <begin position="486"/>
        <end position="496"/>
    </location>
</feature>
<feature type="active site" description="Proton acceptor" evidence="7">
    <location>
        <position position="133"/>
    </location>
</feature>
<dbReference type="Gene3D" id="3.40.50.1220">
    <property type="entry name" value="TPP-binding domain"/>
    <property type="match status" value="1"/>
</dbReference>
<evidence type="ECO:0000256" key="5">
    <source>
        <dbReference type="ARBA" id="ARBA00023027"/>
    </source>
</evidence>
<keyword evidence="4 7" id="KW-0862">Zinc</keyword>